<dbReference type="EMBL" id="BKZQ01000050">
    <property type="protein sequence ID" value="GER71479.1"/>
    <property type="molecule type" value="Genomic_DNA"/>
</dbReference>
<protein>
    <recommendedName>
        <fullName evidence="7">RDD domain-containing protein</fullName>
    </recommendedName>
</protein>
<dbReference type="GO" id="GO:0005886">
    <property type="term" value="C:plasma membrane"/>
    <property type="evidence" value="ECO:0007669"/>
    <property type="project" value="UniProtKB-SubCell"/>
</dbReference>
<sequence>MEESQMIERRYAGFWLRFAAYLIDLLIVSIPSVVVFFGIIIVSVAVIGGSGSEDFTPQQDFAFALCFAVAAVVSAFVFSLYFAIFHSSKWQATLGKRALGLKIIGSDGGRISFWRALGRALAMSLSAVFYIGYLLAAFTEKKQALHDMIAGTYVIIND</sequence>
<dbReference type="Proteomes" id="UP000391919">
    <property type="component" value="Unassembled WGS sequence"/>
</dbReference>
<feature type="transmembrane region" description="Helical" evidence="6">
    <location>
        <begin position="21"/>
        <end position="49"/>
    </location>
</feature>
<evidence type="ECO:0000313" key="9">
    <source>
        <dbReference type="Proteomes" id="UP000391919"/>
    </source>
</evidence>
<keyword evidence="2" id="KW-1003">Cell membrane</keyword>
<proteinExistence type="predicted"/>
<dbReference type="RefSeq" id="WP_151681404.1">
    <property type="nucleotide sequence ID" value="NZ_BKZQ01000050.1"/>
</dbReference>
<dbReference type="Pfam" id="PF06271">
    <property type="entry name" value="RDD"/>
    <property type="match status" value="1"/>
</dbReference>
<evidence type="ECO:0000313" key="8">
    <source>
        <dbReference type="EMBL" id="GER71479.1"/>
    </source>
</evidence>
<name>A0A5J4JJR3_9BACI</name>
<accession>A0A5J4JJR3</accession>
<keyword evidence="5 6" id="KW-0472">Membrane</keyword>
<comment type="subcellular location">
    <subcellularLocation>
        <location evidence="1">Cell membrane</location>
        <topology evidence="1">Multi-pass membrane protein</topology>
    </subcellularLocation>
</comment>
<evidence type="ECO:0000256" key="5">
    <source>
        <dbReference type="ARBA" id="ARBA00023136"/>
    </source>
</evidence>
<reference evidence="8 9" key="1">
    <citation type="submission" date="2019-09" db="EMBL/GenBank/DDBJ databases">
        <title>Draft genome sequence of Bacillus sp. JC-7.</title>
        <authorList>
            <person name="Tanaka N."/>
            <person name="Shiwa Y."/>
            <person name="Fujita N."/>
            <person name="Tanasupawat S."/>
        </authorList>
    </citation>
    <scope>NUCLEOTIDE SEQUENCE [LARGE SCALE GENOMIC DNA]</scope>
    <source>
        <strain evidence="8 9">JC-7</strain>
    </source>
</reference>
<keyword evidence="9" id="KW-1185">Reference proteome</keyword>
<keyword evidence="4 6" id="KW-1133">Transmembrane helix</keyword>
<evidence type="ECO:0000259" key="7">
    <source>
        <dbReference type="Pfam" id="PF06271"/>
    </source>
</evidence>
<dbReference type="PANTHER" id="PTHR36115:SF9">
    <property type="entry name" value="LMO1584 PROTEIN"/>
    <property type="match status" value="1"/>
</dbReference>
<organism evidence="8 9">
    <name type="scientific">Weizmannia acidilactici</name>
    <dbReference type="NCBI Taxonomy" id="2607726"/>
    <lineage>
        <taxon>Bacteria</taxon>
        <taxon>Bacillati</taxon>
        <taxon>Bacillota</taxon>
        <taxon>Bacilli</taxon>
        <taxon>Bacillales</taxon>
        <taxon>Bacillaceae</taxon>
        <taxon>Heyndrickxia</taxon>
    </lineage>
</organism>
<feature type="domain" description="RDD" evidence="7">
    <location>
        <begin position="11"/>
        <end position="151"/>
    </location>
</feature>
<dbReference type="InterPro" id="IPR010432">
    <property type="entry name" value="RDD"/>
</dbReference>
<comment type="caution">
    <text evidence="8">The sequence shown here is derived from an EMBL/GenBank/DDBJ whole genome shotgun (WGS) entry which is preliminary data.</text>
</comment>
<feature type="transmembrane region" description="Helical" evidence="6">
    <location>
        <begin position="120"/>
        <end position="138"/>
    </location>
</feature>
<evidence type="ECO:0000256" key="3">
    <source>
        <dbReference type="ARBA" id="ARBA00022692"/>
    </source>
</evidence>
<keyword evidence="3 6" id="KW-0812">Transmembrane</keyword>
<dbReference type="AlphaFoldDB" id="A0A5J4JJR3"/>
<evidence type="ECO:0000256" key="6">
    <source>
        <dbReference type="SAM" id="Phobius"/>
    </source>
</evidence>
<evidence type="ECO:0000256" key="4">
    <source>
        <dbReference type="ARBA" id="ARBA00022989"/>
    </source>
</evidence>
<evidence type="ECO:0000256" key="1">
    <source>
        <dbReference type="ARBA" id="ARBA00004651"/>
    </source>
</evidence>
<dbReference type="InterPro" id="IPR051791">
    <property type="entry name" value="Pra-immunoreactive"/>
</dbReference>
<dbReference type="PANTHER" id="PTHR36115">
    <property type="entry name" value="PROLINE-RICH ANTIGEN HOMOLOG-RELATED"/>
    <property type="match status" value="1"/>
</dbReference>
<evidence type="ECO:0000256" key="2">
    <source>
        <dbReference type="ARBA" id="ARBA00022475"/>
    </source>
</evidence>
<gene>
    <name evidence="8" type="primary">yxaI</name>
    <name evidence="8" type="ORF">BpJC7_27820</name>
</gene>
<feature type="transmembrane region" description="Helical" evidence="6">
    <location>
        <begin position="61"/>
        <end position="84"/>
    </location>
</feature>